<feature type="domain" description="ALK/LTK-like glycine-rich" evidence="16">
    <location>
        <begin position="40"/>
        <end position="115"/>
    </location>
</feature>
<evidence type="ECO:0000313" key="17">
    <source>
        <dbReference type="EMBL" id="EAY09319.1"/>
    </source>
</evidence>
<dbReference type="GO" id="GO:0004714">
    <property type="term" value="F:transmembrane receptor protein tyrosine kinase activity"/>
    <property type="evidence" value="ECO:0007669"/>
    <property type="project" value="UniProtKB-EC"/>
</dbReference>
<evidence type="ECO:0000256" key="5">
    <source>
        <dbReference type="ARBA" id="ARBA00022692"/>
    </source>
</evidence>
<evidence type="ECO:0000256" key="4">
    <source>
        <dbReference type="ARBA" id="ARBA00022679"/>
    </source>
</evidence>
<evidence type="ECO:0000256" key="11">
    <source>
        <dbReference type="ARBA" id="ARBA00023136"/>
    </source>
</evidence>
<dbReference type="VEuPathDB" id="TrichDB:TVAG_394910"/>
<keyword evidence="15" id="KW-0325">Glycoprotein</keyword>
<evidence type="ECO:0000256" key="7">
    <source>
        <dbReference type="ARBA" id="ARBA00022741"/>
    </source>
</evidence>
<evidence type="ECO:0000256" key="1">
    <source>
        <dbReference type="ARBA" id="ARBA00004251"/>
    </source>
</evidence>
<evidence type="ECO:0000256" key="3">
    <source>
        <dbReference type="ARBA" id="ARBA00022475"/>
    </source>
</evidence>
<dbReference type="EMBL" id="DS113360">
    <property type="protein sequence ID" value="EAY09319.1"/>
    <property type="molecule type" value="Genomic_DNA"/>
</dbReference>
<evidence type="ECO:0000256" key="2">
    <source>
        <dbReference type="ARBA" id="ARBA00011902"/>
    </source>
</evidence>
<evidence type="ECO:0000259" key="16">
    <source>
        <dbReference type="Pfam" id="PF12810"/>
    </source>
</evidence>
<comment type="subcellular location">
    <subcellularLocation>
        <location evidence="1">Cell membrane</location>
        <topology evidence="1">Single-pass type I membrane protein</topology>
    </subcellularLocation>
</comment>
<protein>
    <recommendedName>
        <fullName evidence="2">receptor protein-tyrosine kinase</fullName>
        <ecNumber evidence="2">2.7.10.1</ecNumber>
    </recommendedName>
</protein>
<reference evidence="17" key="2">
    <citation type="journal article" date="2007" name="Science">
        <title>Draft genome sequence of the sexually transmitted pathogen Trichomonas vaginalis.</title>
        <authorList>
            <person name="Carlton J.M."/>
            <person name="Hirt R.P."/>
            <person name="Silva J.C."/>
            <person name="Delcher A.L."/>
            <person name="Schatz M."/>
            <person name="Zhao Q."/>
            <person name="Wortman J.R."/>
            <person name="Bidwell S.L."/>
            <person name="Alsmark U.C.M."/>
            <person name="Besteiro S."/>
            <person name="Sicheritz-Ponten T."/>
            <person name="Noel C.J."/>
            <person name="Dacks J.B."/>
            <person name="Foster P.G."/>
            <person name="Simillion C."/>
            <person name="Van de Peer Y."/>
            <person name="Miranda-Saavedra D."/>
            <person name="Barton G.J."/>
            <person name="Westrop G.D."/>
            <person name="Mueller S."/>
            <person name="Dessi D."/>
            <person name="Fiori P.L."/>
            <person name="Ren Q."/>
            <person name="Paulsen I."/>
            <person name="Zhang H."/>
            <person name="Bastida-Corcuera F.D."/>
            <person name="Simoes-Barbosa A."/>
            <person name="Brown M.T."/>
            <person name="Hayes R.D."/>
            <person name="Mukherjee M."/>
            <person name="Okumura C.Y."/>
            <person name="Schneider R."/>
            <person name="Smith A.J."/>
            <person name="Vanacova S."/>
            <person name="Villalvazo M."/>
            <person name="Haas B.J."/>
            <person name="Pertea M."/>
            <person name="Feldblyum T.V."/>
            <person name="Utterback T.R."/>
            <person name="Shu C.L."/>
            <person name="Osoegawa K."/>
            <person name="de Jong P.J."/>
            <person name="Hrdy I."/>
            <person name="Horvathova L."/>
            <person name="Zubacova Z."/>
            <person name="Dolezal P."/>
            <person name="Malik S.B."/>
            <person name="Logsdon J.M. Jr."/>
            <person name="Henze K."/>
            <person name="Gupta A."/>
            <person name="Wang C.C."/>
            <person name="Dunne R.L."/>
            <person name="Upcroft J.A."/>
            <person name="Upcroft P."/>
            <person name="White O."/>
            <person name="Salzberg S.L."/>
            <person name="Tang P."/>
            <person name="Chiu C.-H."/>
            <person name="Lee Y.-S."/>
            <person name="Embley T.M."/>
            <person name="Coombs G.H."/>
            <person name="Mottram J.C."/>
            <person name="Tachezy J."/>
            <person name="Fraser-Liggett C.M."/>
            <person name="Johnson P.J."/>
        </authorList>
    </citation>
    <scope>NUCLEOTIDE SEQUENCE [LARGE SCALE GENOMIC DNA]</scope>
    <source>
        <strain evidence="17">G3</strain>
    </source>
</reference>
<keyword evidence="11" id="KW-0472">Membrane</keyword>
<sequence length="116" mass="12565">MISYKLVNESAGSINVTNDLSKKKVIFEYPCENNHECTDYEIQIFPGYYKFELYGASGGHSSNLISSYIYPNGNCISNSVISSVNGHTVCNPVGSRGGAGGFVSGKIRIKNLTKIS</sequence>
<keyword evidence="6" id="KW-0732">Signal</keyword>
<dbReference type="GO" id="GO:0005886">
    <property type="term" value="C:plasma membrane"/>
    <property type="evidence" value="ECO:0007669"/>
    <property type="project" value="UniProtKB-SubCell"/>
</dbReference>
<keyword evidence="14" id="KW-0675">Receptor</keyword>
<proteinExistence type="predicted"/>
<keyword evidence="7" id="KW-0547">Nucleotide-binding</keyword>
<keyword evidence="18" id="KW-1185">Reference proteome</keyword>
<dbReference type="Proteomes" id="UP000001542">
    <property type="component" value="Unassembled WGS sequence"/>
</dbReference>
<keyword evidence="4" id="KW-0808">Transferase</keyword>
<evidence type="ECO:0000256" key="6">
    <source>
        <dbReference type="ARBA" id="ARBA00022729"/>
    </source>
</evidence>
<evidence type="ECO:0000256" key="8">
    <source>
        <dbReference type="ARBA" id="ARBA00022777"/>
    </source>
</evidence>
<keyword evidence="9" id="KW-0067">ATP-binding</keyword>
<dbReference type="AlphaFoldDB" id="A2EDF5"/>
<dbReference type="InterPro" id="IPR055163">
    <property type="entry name" value="ALK/LTK-like_GRD"/>
</dbReference>
<dbReference type="EC" id="2.7.10.1" evidence="2"/>
<evidence type="ECO:0000313" key="18">
    <source>
        <dbReference type="Proteomes" id="UP000001542"/>
    </source>
</evidence>
<accession>A2EDF5</accession>
<dbReference type="GO" id="GO:0005524">
    <property type="term" value="F:ATP binding"/>
    <property type="evidence" value="ECO:0007669"/>
    <property type="project" value="UniProtKB-KW"/>
</dbReference>
<dbReference type="InParanoid" id="A2EDF5"/>
<evidence type="ECO:0000256" key="14">
    <source>
        <dbReference type="ARBA" id="ARBA00023170"/>
    </source>
</evidence>
<evidence type="ECO:0000256" key="12">
    <source>
        <dbReference type="ARBA" id="ARBA00023137"/>
    </source>
</evidence>
<name>A2EDF5_TRIV3</name>
<keyword evidence="13" id="KW-1015">Disulfide bond</keyword>
<keyword evidence="12" id="KW-0829">Tyrosine-protein kinase</keyword>
<evidence type="ECO:0000256" key="13">
    <source>
        <dbReference type="ARBA" id="ARBA00023157"/>
    </source>
</evidence>
<reference evidence="17" key="1">
    <citation type="submission" date="2006-10" db="EMBL/GenBank/DDBJ databases">
        <authorList>
            <person name="Amadeo P."/>
            <person name="Zhao Q."/>
            <person name="Wortman J."/>
            <person name="Fraser-Liggett C."/>
            <person name="Carlton J."/>
        </authorList>
    </citation>
    <scope>NUCLEOTIDE SEQUENCE</scope>
    <source>
        <strain evidence="17">G3</strain>
    </source>
</reference>
<dbReference type="Pfam" id="PF12810">
    <property type="entry name" value="ALK_LTK_GRD"/>
    <property type="match status" value="1"/>
</dbReference>
<evidence type="ECO:0000256" key="9">
    <source>
        <dbReference type="ARBA" id="ARBA00022840"/>
    </source>
</evidence>
<keyword evidence="8" id="KW-0418">Kinase</keyword>
<evidence type="ECO:0000256" key="10">
    <source>
        <dbReference type="ARBA" id="ARBA00022989"/>
    </source>
</evidence>
<gene>
    <name evidence="17" type="ORF">TVAG_394910</name>
</gene>
<keyword evidence="3" id="KW-1003">Cell membrane</keyword>
<keyword evidence="5" id="KW-0812">Transmembrane</keyword>
<evidence type="ECO:0000256" key="15">
    <source>
        <dbReference type="ARBA" id="ARBA00023180"/>
    </source>
</evidence>
<organism evidence="17 18">
    <name type="scientific">Trichomonas vaginalis (strain ATCC PRA-98 / G3)</name>
    <dbReference type="NCBI Taxonomy" id="412133"/>
    <lineage>
        <taxon>Eukaryota</taxon>
        <taxon>Metamonada</taxon>
        <taxon>Parabasalia</taxon>
        <taxon>Trichomonadida</taxon>
        <taxon>Trichomonadidae</taxon>
        <taxon>Trichomonas</taxon>
    </lineage>
</organism>
<keyword evidence="10" id="KW-1133">Transmembrane helix</keyword>